<dbReference type="InterPro" id="IPR016191">
    <property type="entry name" value="Ribonuclease/ribotoxin"/>
</dbReference>
<dbReference type="Gene3D" id="3.10.450.30">
    <property type="entry name" value="Microbial ribonucleases"/>
    <property type="match status" value="1"/>
</dbReference>
<dbReference type="GO" id="GO:0016787">
    <property type="term" value="F:hydrolase activity"/>
    <property type="evidence" value="ECO:0007669"/>
    <property type="project" value="UniProtKB-KW"/>
</dbReference>
<accession>A0A8H3J1W5</accession>
<keyword evidence="1" id="KW-0540">Nuclease</keyword>
<keyword evidence="2" id="KW-0378">Hydrolase</keyword>
<protein>
    <submittedName>
        <fullName evidence="3">Uncharacterized protein</fullName>
    </submittedName>
</protein>
<dbReference type="AlphaFoldDB" id="A0A8H3J1W5"/>
<proteinExistence type="predicted"/>
<evidence type="ECO:0000256" key="2">
    <source>
        <dbReference type="ARBA" id="ARBA00022801"/>
    </source>
</evidence>
<dbReference type="Proteomes" id="UP000664521">
    <property type="component" value="Unassembled WGS sequence"/>
</dbReference>
<dbReference type="GO" id="GO:0004521">
    <property type="term" value="F:RNA endonuclease activity"/>
    <property type="evidence" value="ECO:0007669"/>
    <property type="project" value="InterPro"/>
</dbReference>
<evidence type="ECO:0000313" key="4">
    <source>
        <dbReference type="Proteomes" id="UP000664521"/>
    </source>
</evidence>
<evidence type="ECO:0000256" key="1">
    <source>
        <dbReference type="ARBA" id="ARBA00022722"/>
    </source>
</evidence>
<evidence type="ECO:0000313" key="3">
    <source>
        <dbReference type="EMBL" id="CAF9939189.1"/>
    </source>
</evidence>
<dbReference type="Pfam" id="PF00545">
    <property type="entry name" value="Ribonuclease"/>
    <property type="match status" value="1"/>
</dbReference>
<name>A0A8H3J1W5_9LECA</name>
<comment type="caution">
    <text evidence="3">The sequence shown here is derived from an EMBL/GenBank/DDBJ whole genome shotgun (WGS) entry which is preliminary data.</text>
</comment>
<dbReference type="GO" id="GO:0003723">
    <property type="term" value="F:RNA binding"/>
    <property type="evidence" value="ECO:0007669"/>
    <property type="project" value="InterPro"/>
</dbReference>
<dbReference type="EMBL" id="CAJPDS010000126">
    <property type="protein sequence ID" value="CAF9939189.1"/>
    <property type="molecule type" value="Genomic_DNA"/>
</dbReference>
<dbReference type="OrthoDB" id="5425539at2759"/>
<gene>
    <name evidence="3" type="ORF">HETSPECPRED_001506</name>
</gene>
<organism evidence="3 4">
    <name type="scientific">Heterodermia speciosa</name>
    <dbReference type="NCBI Taxonomy" id="116794"/>
    <lineage>
        <taxon>Eukaryota</taxon>
        <taxon>Fungi</taxon>
        <taxon>Dikarya</taxon>
        <taxon>Ascomycota</taxon>
        <taxon>Pezizomycotina</taxon>
        <taxon>Lecanoromycetes</taxon>
        <taxon>OSLEUM clade</taxon>
        <taxon>Lecanoromycetidae</taxon>
        <taxon>Caliciales</taxon>
        <taxon>Physciaceae</taxon>
        <taxon>Heterodermia</taxon>
    </lineage>
</organism>
<sequence length="253" mass="26011">MSSIQTAAQAARDATQDAATIALLTGLIGPLTTAEEAAAIAAAAPSVEAAASVAAALASAEAASAALEAATEATETDSCLVSKRWLGPGRRVELSPRATPLPFCLKHTAPINPPSNQDEIPDEQNCVNKIGETATYTKADVLAALEQGARYKLGNQQGTKGKYPHTFGNTAGVDTVITNAACAGQTILEFPILSDGALVNVSKNKQFDVGTERVLFTIDAAGQTLYCGTITHHSPTKVPNPNGGPPLDPFTNC</sequence>
<keyword evidence="4" id="KW-1185">Reference proteome</keyword>
<reference evidence="3" key="1">
    <citation type="submission" date="2021-03" db="EMBL/GenBank/DDBJ databases">
        <authorList>
            <person name="Tagirdzhanova G."/>
        </authorList>
    </citation>
    <scope>NUCLEOTIDE SEQUENCE</scope>
</reference>
<dbReference type="SUPFAM" id="SSF53933">
    <property type="entry name" value="Microbial ribonucleases"/>
    <property type="match status" value="1"/>
</dbReference>
<dbReference type="InterPro" id="IPR000026">
    <property type="entry name" value="N1-like"/>
</dbReference>